<dbReference type="AlphaFoldDB" id="A0A9X5BKH1"/>
<organism evidence="1 2">
    <name type="scientific">Parablautia muri</name>
    <dbReference type="NCBI Taxonomy" id="2320879"/>
    <lineage>
        <taxon>Bacteria</taxon>
        <taxon>Bacillati</taxon>
        <taxon>Bacillota</taxon>
        <taxon>Clostridia</taxon>
        <taxon>Lachnospirales</taxon>
        <taxon>Lachnospiraceae</taxon>
        <taxon>Parablautia</taxon>
    </lineage>
</organism>
<evidence type="ECO:0000313" key="2">
    <source>
        <dbReference type="Proteomes" id="UP001154420"/>
    </source>
</evidence>
<keyword evidence="2" id="KW-1185">Reference proteome</keyword>
<reference evidence="1" key="1">
    <citation type="submission" date="2018-09" db="EMBL/GenBank/DDBJ databases">
        <title>Murine metabolic-syndrome-specific gut microbial biobank.</title>
        <authorList>
            <person name="Liu C."/>
        </authorList>
    </citation>
    <scope>NUCLEOTIDE SEQUENCE</scope>
    <source>
        <strain evidence="1">D42-62</strain>
    </source>
</reference>
<dbReference type="EMBL" id="QZDT01000086">
    <property type="protein sequence ID" value="NBJ95391.1"/>
    <property type="molecule type" value="Genomic_DNA"/>
</dbReference>
<proteinExistence type="predicted"/>
<accession>A0A9X5BKH1</accession>
<protein>
    <submittedName>
        <fullName evidence="1">Uncharacterized protein</fullName>
    </submittedName>
</protein>
<dbReference type="Proteomes" id="UP001154420">
    <property type="component" value="Unassembled WGS sequence"/>
</dbReference>
<name>A0A9X5BKH1_9FIRM</name>
<comment type="caution">
    <text evidence="1">The sequence shown here is derived from an EMBL/GenBank/DDBJ whole genome shotgun (WGS) entry which is preliminary data.</text>
</comment>
<sequence>MQILQKVREKYMERRNAEGYHDPTAYGGMRMAEQKAERETVRMVYKNGRMELYIHEFFPCRLAVARKVFPLIRRFAKDEDKEKLRQFLRVKAREHSGKVKAFSEKAESFTAKSEEWHFYRRKAREEQIIYNQCVKNLKLLEGRKE</sequence>
<evidence type="ECO:0000313" key="1">
    <source>
        <dbReference type="EMBL" id="NBJ95391.1"/>
    </source>
</evidence>
<gene>
    <name evidence="1" type="ORF">D5281_23390</name>
</gene>